<proteinExistence type="predicted"/>
<dbReference type="EMBL" id="VTWU01000006">
    <property type="protein sequence ID" value="KAA9327512.1"/>
    <property type="molecule type" value="Genomic_DNA"/>
</dbReference>
<comment type="caution">
    <text evidence="1">The sequence shown here is derived from an EMBL/GenBank/DDBJ whole genome shotgun (WGS) entry which is preliminary data.</text>
</comment>
<dbReference type="AlphaFoldDB" id="A0A7L4ZXI6"/>
<accession>A0A7L4ZXI6</accession>
<organism evidence="1 2">
    <name type="scientific">Hymenobacter busanensis</name>
    <dbReference type="NCBI Taxonomy" id="2607656"/>
    <lineage>
        <taxon>Bacteria</taxon>
        <taxon>Pseudomonadati</taxon>
        <taxon>Bacteroidota</taxon>
        <taxon>Cytophagia</taxon>
        <taxon>Cytophagales</taxon>
        <taxon>Hymenobacteraceae</taxon>
        <taxon>Hymenobacter</taxon>
    </lineage>
</organism>
<dbReference type="RefSeq" id="WP_151079959.1">
    <property type="nucleotide sequence ID" value="NZ_CP047647.1"/>
</dbReference>
<reference evidence="1 2" key="1">
    <citation type="submission" date="2019-09" db="EMBL/GenBank/DDBJ databases">
        <title>Genome sequence of Hymenobacter sp. M3.</title>
        <authorList>
            <person name="Srinivasan S."/>
        </authorList>
    </citation>
    <scope>NUCLEOTIDE SEQUENCE [LARGE SCALE GENOMIC DNA]</scope>
    <source>
        <strain evidence="1 2">M3</strain>
    </source>
</reference>
<sequence length="275" mass="30982">MYQPFVLVVAGLLAAAPTLPAAPNRAETPATSKKPVVRPVRKAPAVVAKTKAASVNALSSRKMAFFKRVNVAPLLRFNAAEGNNIFNGFYSYDYWRLEFVLTSVKRDSEHPNVYYVRGKSRHHRKVTPFSGTITFTDYLALAKPNTSDLPHQPWQAATISGTFAFQEAGGRRGTFSGEVDMDIAPDKERGVQTWCCAADNETRGGGILFEGQWRSGKEQVPVIWKDNIFGLARQILTDFEIGERDVHINRKYAARGWDTYWENEEWWAEKPLARR</sequence>
<evidence type="ECO:0000313" key="1">
    <source>
        <dbReference type="EMBL" id="KAA9327512.1"/>
    </source>
</evidence>
<dbReference type="Proteomes" id="UP000326380">
    <property type="component" value="Unassembled WGS sequence"/>
</dbReference>
<protein>
    <submittedName>
        <fullName evidence="1">Uncharacterized protein</fullName>
    </submittedName>
</protein>
<name>A0A7L4ZXI6_9BACT</name>
<evidence type="ECO:0000313" key="2">
    <source>
        <dbReference type="Proteomes" id="UP000326380"/>
    </source>
</evidence>
<keyword evidence="2" id="KW-1185">Reference proteome</keyword>
<gene>
    <name evidence="1" type="ORF">F0P96_16145</name>
</gene>